<dbReference type="RefSeq" id="WP_208833155.1">
    <property type="nucleotide sequence ID" value="NZ_CP072110.1"/>
</dbReference>
<evidence type="ECO:0000256" key="1">
    <source>
        <dbReference type="SAM" id="Phobius"/>
    </source>
</evidence>
<keyword evidence="1" id="KW-0472">Membrane</keyword>
<dbReference type="EMBL" id="CP072110">
    <property type="protein sequence ID" value="QTH65120.1"/>
    <property type="molecule type" value="Genomic_DNA"/>
</dbReference>
<name>A0A975DDF1_9GAMM</name>
<feature type="transmembrane region" description="Helical" evidence="1">
    <location>
        <begin position="106"/>
        <end position="126"/>
    </location>
</feature>
<keyword evidence="1" id="KW-1133">Transmembrane helix</keyword>
<evidence type="ECO:0000313" key="2">
    <source>
        <dbReference type="EMBL" id="QTH65120.1"/>
    </source>
</evidence>
<sequence>MIKERGQVVQIDEQFIWVETAIKSTCSSCAAKSNCGTSSVAEAFAGKSVINKVRNHLKAQLHDQVEIGIPEESLIQGAFWVYLAPLISAILFALGAEYWLSRFIDIAEWQVIIFTILGGAVGFGVAKYKLKSDGPERYEPQLLEVLSVVKGSDGSQDIEVKQVN</sequence>
<keyword evidence="3" id="KW-1185">Reference proteome</keyword>
<reference evidence="2" key="1">
    <citation type="submission" date="2021-03" db="EMBL/GenBank/DDBJ databases">
        <title>Description of Psychrosphaera ytuae sp. nov. isolated from deep sea sediment of South China Sea.</title>
        <authorList>
            <person name="Zhang J."/>
            <person name="Xu X.-D."/>
        </authorList>
    </citation>
    <scope>NUCLEOTIDE SEQUENCE</scope>
    <source>
        <strain evidence="2">MTZ26</strain>
    </source>
</reference>
<gene>
    <name evidence="2" type="ORF">J1N51_06705</name>
</gene>
<dbReference type="PANTHER" id="PTHR35867">
    <property type="entry name" value="PROTEIN RSEC"/>
    <property type="match status" value="1"/>
</dbReference>
<accession>A0A975DDF1</accession>
<protein>
    <submittedName>
        <fullName evidence="2">SoxR reducing system RseC family protein</fullName>
    </submittedName>
</protein>
<feature type="transmembrane region" description="Helical" evidence="1">
    <location>
        <begin position="79"/>
        <end position="100"/>
    </location>
</feature>
<dbReference type="InterPro" id="IPR007359">
    <property type="entry name" value="SigmaE_reg_RseC_MucC"/>
</dbReference>
<keyword evidence="1" id="KW-0812">Transmembrane</keyword>
<dbReference type="Proteomes" id="UP000682739">
    <property type="component" value="Chromosome"/>
</dbReference>
<dbReference type="Pfam" id="PF04246">
    <property type="entry name" value="RseC_MucC"/>
    <property type="match status" value="1"/>
</dbReference>
<organism evidence="2 3">
    <name type="scientific">Psychrosphaera ytuae</name>
    <dbReference type="NCBI Taxonomy" id="2820710"/>
    <lineage>
        <taxon>Bacteria</taxon>
        <taxon>Pseudomonadati</taxon>
        <taxon>Pseudomonadota</taxon>
        <taxon>Gammaproteobacteria</taxon>
        <taxon>Alteromonadales</taxon>
        <taxon>Pseudoalteromonadaceae</taxon>
        <taxon>Psychrosphaera</taxon>
    </lineage>
</organism>
<dbReference type="PIRSF" id="PIRSF004923">
    <property type="entry name" value="RseC"/>
    <property type="match status" value="1"/>
</dbReference>
<evidence type="ECO:0000313" key="3">
    <source>
        <dbReference type="Proteomes" id="UP000682739"/>
    </source>
</evidence>
<dbReference type="PANTHER" id="PTHR35867:SF1">
    <property type="entry name" value="PROTEIN RSEC"/>
    <property type="match status" value="1"/>
</dbReference>
<proteinExistence type="predicted"/>
<dbReference type="KEGG" id="psym:J1N51_06705"/>
<dbReference type="InterPro" id="IPR026268">
    <property type="entry name" value="RseC"/>
</dbReference>
<dbReference type="AlphaFoldDB" id="A0A975DDF1"/>